<keyword evidence="6 8" id="KW-0456">Lyase</keyword>
<dbReference type="PROSITE" id="PS00162">
    <property type="entry name" value="ALPHA_CA_1"/>
    <property type="match status" value="1"/>
</dbReference>
<keyword evidence="11" id="KW-1185">Reference proteome</keyword>
<dbReference type="PANTHER" id="PTHR18952:SF265">
    <property type="entry name" value="CARBONIC ANHYDRASE"/>
    <property type="match status" value="1"/>
</dbReference>
<proteinExistence type="inferred from homology"/>
<dbReference type="InterPro" id="IPR001148">
    <property type="entry name" value="CA_dom"/>
</dbReference>
<evidence type="ECO:0000256" key="4">
    <source>
        <dbReference type="ARBA" id="ARBA00022723"/>
    </source>
</evidence>
<evidence type="ECO:0000256" key="3">
    <source>
        <dbReference type="ARBA" id="ARBA00012925"/>
    </source>
</evidence>
<evidence type="ECO:0000256" key="6">
    <source>
        <dbReference type="ARBA" id="ARBA00023239"/>
    </source>
</evidence>
<organism evidence="10 11">
    <name type="scientific">Brenthis ino</name>
    <name type="common">lesser marbled fritillary</name>
    <dbReference type="NCBI Taxonomy" id="405034"/>
    <lineage>
        <taxon>Eukaryota</taxon>
        <taxon>Metazoa</taxon>
        <taxon>Ecdysozoa</taxon>
        <taxon>Arthropoda</taxon>
        <taxon>Hexapoda</taxon>
        <taxon>Insecta</taxon>
        <taxon>Pterygota</taxon>
        <taxon>Neoptera</taxon>
        <taxon>Endopterygota</taxon>
        <taxon>Lepidoptera</taxon>
        <taxon>Glossata</taxon>
        <taxon>Ditrysia</taxon>
        <taxon>Papilionoidea</taxon>
        <taxon>Nymphalidae</taxon>
        <taxon>Heliconiinae</taxon>
        <taxon>Argynnini</taxon>
        <taxon>Brenthis</taxon>
    </lineage>
</organism>
<dbReference type="SUPFAM" id="SSF51069">
    <property type="entry name" value="Carbonic anhydrase"/>
    <property type="match status" value="1"/>
</dbReference>
<feature type="non-terminal residue" evidence="10">
    <location>
        <position position="318"/>
    </location>
</feature>
<feature type="chain" id="PRO_5035489626" description="Carbonic anhydrase" evidence="8">
    <location>
        <begin position="19"/>
        <end position="318"/>
    </location>
</feature>
<sequence length="318" mass="34999">MWIIAVTLLATISGFATKDDWSYDYENEWPGQCTTGTQQSPINIMSGDAVIDKLGVHIQGPLVFRGYGSVNASAENDGHTLKWTIVEDDPNPIVSGGPLRGNYSFIQFHLHWLSEHAIDGMKYPMEIHMVHMKTGLTVEEAIKRPDGLVVIGILCQVHSGEESEVALGEIEPVLPQLIARREGYAPPSIIDLTRLFSPNMQSFYTYHGSLTTPQCQEVVTWIVMDKPLIISDTQYKLFSKVDVGGIDNYRSLQPSNRVVYRSVASCASIAVPGSIGLLAAFFNLSASLSSIVSKGVCTMVNLKRKFLGNKTKECTKTD</sequence>
<evidence type="ECO:0000313" key="10">
    <source>
        <dbReference type="EMBL" id="CAH0724024.1"/>
    </source>
</evidence>
<name>A0A8J9USB0_9NEOP</name>
<dbReference type="GO" id="GO:0008270">
    <property type="term" value="F:zinc ion binding"/>
    <property type="evidence" value="ECO:0007669"/>
    <property type="project" value="UniProtKB-UniRule"/>
</dbReference>
<keyword evidence="5 8" id="KW-0862">Zinc</keyword>
<feature type="signal peptide" evidence="8">
    <location>
        <begin position="1"/>
        <end position="18"/>
    </location>
</feature>
<evidence type="ECO:0000259" key="9">
    <source>
        <dbReference type="SMART" id="SM01057"/>
    </source>
</evidence>
<reference evidence="10" key="1">
    <citation type="submission" date="2021-12" db="EMBL/GenBank/DDBJ databases">
        <authorList>
            <person name="Martin H S."/>
        </authorList>
    </citation>
    <scope>NUCLEOTIDE SEQUENCE</scope>
</reference>
<dbReference type="EMBL" id="OV170224">
    <property type="protein sequence ID" value="CAH0724024.1"/>
    <property type="molecule type" value="Genomic_DNA"/>
</dbReference>
<comment type="function">
    <text evidence="1 8">Reversible hydration of carbon dioxide.</text>
</comment>
<dbReference type="Gene3D" id="3.10.200.10">
    <property type="entry name" value="Alpha carbonic anhydrase"/>
    <property type="match status" value="1"/>
</dbReference>
<gene>
    <name evidence="10" type="ORF">BINO364_LOCUS9784</name>
</gene>
<keyword evidence="4 8" id="KW-0479">Metal-binding</keyword>
<evidence type="ECO:0000256" key="5">
    <source>
        <dbReference type="ARBA" id="ARBA00022833"/>
    </source>
</evidence>
<dbReference type="InterPro" id="IPR018338">
    <property type="entry name" value="Carbonic_anhydrase_a-class_CS"/>
</dbReference>
<dbReference type="Proteomes" id="UP000838878">
    <property type="component" value="Chromosome 4"/>
</dbReference>
<dbReference type="InterPro" id="IPR036398">
    <property type="entry name" value="CA_dom_sf"/>
</dbReference>
<dbReference type="EC" id="4.2.1.1" evidence="3 8"/>
<dbReference type="CDD" id="cd00326">
    <property type="entry name" value="alpha_CA"/>
    <property type="match status" value="1"/>
</dbReference>
<evidence type="ECO:0000313" key="11">
    <source>
        <dbReference type="Proteomes" id="UP000838878"/>
    </source>
</evidence>
<dbReference type="InterPro" id="IPR023561">
    <property type="entry name" value="Carbonic_anhydrase_a-class"/>
</dbReference>
<evidence type="ECO:0000256" key="1">
    <source>
        <dbReference type="ARBA" id="ARBA00002904"/>
    </source>
</evidence>
<feature type="domain" description="Alpha-carbonic anhydrase" evidence="9">
    <location>
        <begin position="21"/>
        <end position="263"/>
    </location>
</feature>
<dbReference type="OrthoDB" id="429145at2759"/>
<dbReference type="Pfam" id="PF00194">
    <property type="entry name" value="Carb_anhydrase"/>
    <property type="match status" value="1"/>
</dbReference>
<evidence type="ECO:0000256" key="2">
    <source>
        <dbReference type="ARBA" id="ARBA00010718"/>
    </source>
</evidence>
<accession>A0A8J9USB0</accession>
<comment type="catalytic activity">
    <reaction evidence="7 8">
        <text>hydrogencarbonate + H(+) = CO2 + H2O</text>
        <dbReference type="Rhea" id="RHEA:10748"/>
        <dbReference type="ChEBI" id="CHEBI:15377"/>
        <dbReference type="ChEBI" id="CHEBI:15378"/>
        <dbReference type="ChEBI" id="CHEBI:16526"/>
        <dbReference type="ChEBI" id="CHEBI:17544"/>
        <dbReference type="EC" id="4.2.1.1"/>
    </reaction>
</comment>
<dbReference type="SMART" id="SM01057">
    <property type="entry name" value="Carb_anhydrase"/>
    <property type="match status" value="1"/>
</dbReference>
<comment type="cofactor">
    <cofactor evidence="8">
        <name>Zn(2+)</name>
        <dbReference type="ChEBI" id="CHEBI:29105"/>
    </cofactor>
</comment>
<protein>
    <recommendedName>
        <fullName evidence="3 8">Carbonic anhydrase</fullName>
        <ecNumber evidence="3 8">4.2.1.1</ecNumber>
    </recommendedName>
</protein>
<dbReference type="GO" id="GO:0004089">
    <property type="term" value="F:carbonate dehydratase activity"/>
    <property type="evidence" value="ECO:0007669"/>
    <property type="project" value="UniProtKB-UniRule"/>
</dbReference>
<dbReference type="AlphaFoldDB" id="A0A8J9USB0"/>
<dbReference type="PANTHER" id="PTHR18952">
    <property type="entry name" value="CARBONIC ANHYDRASE"/>
    <property type="match status" value="1"/>
</dbReference>
<comment type="similarity">
    <text evidence="2 8">Belongs to the alpha-carbonic anhydrase family.</text>
</comment>
<evidence type="ECO:0000256" key="8">
    <source>
        <dbReference type="RuleBase" id="RU367011"/>
    </source>
</evidence>
<evidence type="ECO:0000256" key="7">
    <source>
        <dbReference type="ARBA" id="ARBA00048348"/>
    </source>
</evidence>
<keyword evidence="8" id="KW-0732">Signal</keyword>